<protein>
    <submittedName>
        <fullName evidence="4">GCN5-related N-acetyltransferase</fullName>
    </submittedName>
</protein>
<dbReference type="PANTHER" id="PTHR10545">
    <property type="entry name" value="DIAMINE N-ACETYLTRANSFERASE"/>
    <property type="match status" value="1"/>
</dbReference>
<name>A0AAE8T741_BURCE</name>
<dbReference type="InterPro" id="IPR000182">
    <property type="entry name" value="GNAT_dom"/>
</dbReference>
<evidence type="ECO:0000259" key="3">
    <source>
        <dbReference type="PROSITE" id="PS51186"/>
    </source>
</evidence>
<dbReference type="EMBL" id="UARD01000059">
    <property type="protein sequence ID" value="SQA61430.1"/>
    <property type="molecule type" value="Genomic_DNA"/>
</dbReference>
<organism evidence="4 5">
    <name type="scientific">Burkholderia cepacia</name>
    <name type="common">Pseudomonas cepacia</name>
    <dbReference type="NCBI Taxonomy" id="292"/>
    <lineage>
        <taxon>Bacteria</taxon>
        <taxon>Pseudomonadati</taxon>
        <taxon>Pseudomonadota</taxon>
        <taxon>Betaproteobacteria</taxon>
        <taxon>Burkholderiales</taxon>
        <taxon>Burkholderiaceae</taxon>
        <taxon>Burkholderia</taxon>
        <taxon>Burkholderia cepacia complex</taxon>
    </lineage>
</organism>
<dbReference type="InterPro" id="IPR016181">
    <property type="entry name" value="Acyl_CoA_acyltransferase"/>
</dbReference>
<dbReference type="CDD" id="cd04301">
    <property type="entry name" value="NAT_SF"/>
    <property type="match status" value="1"/>
</dbReference>
<evidence type="ECO:0000256" key="2">
    <source>
        <dbReference type="ARBA" id="ARBA00023315"/>
    </source>
</evidence>
<dbReference type="PROSITE" id="PS51186">
    <property type="entry name" value="GNAT"/>
    <property type="match status" value="1"/>
</dbReference>
<feature type="domain" description="N-acetyltransferase" evidence="3">
    <location>
        <begin position="56"/>
        <end position="206"/>
    </location>
</feature>
<evidence type="ECO:0000256" key="1">
    <source>
        <dbReference type="ARBA" id="ARBA00022679"/>
    </source>
</evidence>
<keyword evidence="2" id="KW-0012">Acyltransferase</keyword>
<sequence>MLDRWPWHHEMLSPWAYPWCRELPIVETCDAPAGPAARALLIERFANNMNANDTGLTVRAVTENDYDQWLPLWDGYNRFYGRFDDTALPLRVTQLTWSRFFDGYEPVHAFVAERDGKLVGLVHFLYHRSTTHAGPVCYLQDLFTLDSERGKGVGRALIEAVYDTARAHRAERVSWQTHESNHTAMRLYDTIADKPGAVLYRKELLR</sequence>
<proteinExistence type="predicted"/>
<dbReference type="PANTHER" id="PTHR10545:SF42">
    <property type="entry name" value="ACETYLTRANSFERASE"/>
    <property type="match status" value="1"/>
</dbReference>
<dbReference type="InterPro" id="IPR051016">
    <property type="entry name" value="Diverse_Substrate_AcTransf"/>
</dbReference>
<dbReference type="GO" id="GO:0008080">
    <property type="term" value="F:N-acetyltransferase activity"/>
    <property type="evidence" value="ECO:0007669"/>
    <property type="project" value="TreeGrafter"/>
</dbReference>
<dbReference type="Gene3D" id="3.40.630.30">
    <property type="match status" value="1"/>
</dbReference>
<keyword evidence="1" id="KW-0808">Transferase</keyword>
<dbReference type="SUPFAM" id="SSF55729">
    <property type="entry name" value="Acyl-CoA N-acyltransferases (Nat)"/>
    <property type="match status" value="1"/>
</dbReference>
<reference evidence="4 5" key="1">
    <citation type="submission" date="2018-06" db="EMBL/GenBank/DDBJ databases">
        <authorList>
            <consortium name="Pathogen Informatics"/>
            <person name="Doyle S."/>
        </authorList>
    </citation>
    <scope>NUCLEOTIDE SEQUENCE [LARGE SCALE GENOMIC DNA]</scope>
    <source>
        <strain evidence="4 5">NCTC10661</strain>
    </source>
</reference>
<dbReference type="Proteomes" id="UP000250416">
    <property type="component" value="Unassembled WGS sequence"/>
</dbReference>
<dbReference type="Pfam" id="PF00583">
    <property type="entry name" value="Acetyltransf_1"/>
    <property type="match status" value="1"/>
</dbReference>
<accession>A0AAE8T741</accession>
<dbReference type="AlphaFoldDB" id="A0AAE8T741"/>
<gene>
    <name evidence="4" type="ORF">NCTC10661_07169</name>
</gene>
<comment type="caution">
    <text evidence="4">The sequence shown here is derived from an EMBL/GenBank/DDBJ whole genome shotgun (WGS) entry which is preliminary data.</text>
</comment>
<evidence type="ECO:0000313" key="5">
    <source>
        <dbReference type="Proteomes" id="UP000250416"/>
    </source>
</evidence>
<evidence type="ECO:0000313" key="4">
    <source>
        <dbReference type="EMBL" id="SQA61430.1"/>
    </source>
</evidence>